<name>A0A4U1B4W7_9GAMM</name>
<dbReference type="AlphaFoldDB" id="A0A4U1B4W7"/>
<comment type="caution">
    <text evidence="1">The sequence shown here is derived from an EMBL/GenBank/DDBJ whole genome shotgun (WGS) entry which is preliminary data.</text>
</comment>
<dbReference type="Proteomes" id="UP000307999">
    <property type="component" value="Unassembled WGS sequence"/>
</dbReference>
<dbReference type="OrthoDB" id="9901569at2"/>
<gene>
    <name evidence="1" type="ORF">E8M12_08875</name>
</gene>
<reference evidence="1 2" key="1">
    <citation type="submission" date="2019-04" db="EMBL/GenBank/DDBJ databases">
        <title>Thalassotalea guangxiensis sp. nov., isolated from sediment of the coastal wetland.</title>
        <authorList>
            <person name="Zheng S."/>
            <person name="Zhang D."/>
        </authorList>
    </citation>
    <scope>NUCLEOTIDE SEQUENCE [LARGE SCALE GENOMIC DNA]</scope>
    <source>
        <strain evidence="1 2">ZS-4</strain>
    </source>
</reference>
<evidence type="ECO:0000313" key="2">
    <source>
        <dbReference type="Proteomes" id="UP000307999"/>
    </source>
</evidence>
<dbReference type="RefSeq" id="WP_136735792.1">
    <property type="nucleotide sequence ID" value="NZ_SWDB01000021.1"/>
</dbReference>
<protein>
    <submittedName>
        <fullName evidence="1">Uncharacterized protein</fullName>
    </submittedName>
</protein>
<dbReference type="EMBL" id="SWDB01000021">
    <property type="protein sequence ID" value="TKB45306.1"/>
    <property type="molecule type" value="Genomic_DNA"/>
</dbReference>
<keyword evidence="2" id="KW-1185">Reference proteome</keyword>
<sequence length="70" mass="7521">MTLIQASVVSQVSAAGYGYGLADMPKMHGCRHGRWYVGNVWNIFPIQFSAEEKAASTPASHQALGPDILS</sequence>
<proteinExistence type="predicted"/>
<evidence type="ECO:0000313" key="1">
    <source>
        <dbReference type="EMBL" id="TKB45306.1"/>
    </source>
</evidence>
<organism evidence="1 2">
    <name type="scientific">Thalassotalea mangrovi</name>
    <dbReference type="NCBI Taxonomy" id="2572245"/>
    <lineage>
        <taxon>Bacteria</taxon>
        <taxon>Pseudomonadati</taxon>
        <taxon>Pseudomonadota</taxon>
        <taxon>Gammaproteobacteria</taxon>
        <taxon>Alteromonadales</taxon>
        <taxon>Colwelliaceae</taxon>
        <taxon>Thalassotalea</taxon>
    </lineage>
</organism>
<accession>A0A4U1B4W7</accession>